<dbReference type="PANTHER" id="PTHR41814">
    <property type="entry name" value="EXPRESSED PROTEIN"/>
    <property type="match status" value="1"/>
</dbReference>
<keyword evidence="1 2" id="KW-0378">Hydrolase</keyword>
<accession>A0A9Q9IU57</accession>
<dbReference type="KEGG" id="daur:Daura_11525"/>
<protein>
    <submittedName>
        <fullName evidence="2">Glycoside hydrolase family 88 protein</fullName>
    </submittedName>
</protein>
<reference evidence="2" key="1">
    <citation type="submission" date="2021-04" db="EMBL/GenBank/DDBJ databases">
        <title>Dactylosporangium aurantiacum NRRL B-8018 full assembly.</title>
        <authorList>
            <person name="Hartkoorn R.C."/>
            <person name="Beaudoing E."/>
            <person name="Hot D."/>
        </authorList>
    </citation>
    <scope>NUCLEOTIDE SEQUENCE</scope>
    <source>
        <strain evidence="2">NRRL B-8018</strain>
    </source>
</reference>
<dbReference type="EMBL" id="CP073767">
    <property type="protein sequence ID" value="UWZ59490.1"/>
    <property type="molecule type" value="Genomic_DNA"/>
</dbReference>
<dbReference type="SUPFAM" id="SSF48208">
    <property type="entry name" value="Six-hairpin glycosidases"/>
    <property type="match status" value="1"/>
</dbReference>
<dbReference type="InterPro" id="IPR010905">
    <property type="entry name" value="Glyco_hydro_88"/>
</dbReference>
<gene>
    <name evidence="2" type="ORF">Daura_11525</name>
</gene>
<evidence type="ECO:0000313" key="2">
    <source>
        <dbReference type="EMBL" id="UWZ59490.1"/>
    </source>
</evidence>
<organism evidence="2 3">
    <name type="scientific">Dactylosporangium aurantiacum</name>
    <dbReference type="NCBI Taxonomy" id="35754"/>
    <lineage>
        <taxon>Bacteria</taxon>
        <taxon>Bacillati</taxon>
        <taxon>Actinomycetota</taxon>
        <taxon>Actinomycetes</taxon>
        <taxon>Micromonosporales</taxon>
        <taxon>Micromonosporaceae</taxon>
        <taxon>Dactylosporangium</taxon>
    </lineage>
</organism>
<proteinExistence type="predicted"/>
<evidence type="ECO:0000256" key="1">
    <source>
        <dbReference type="ARBA" id="ARBA00022801"/>
    </source>
</evidence>
<dbReference type="PANTHER" id="PTHR41814:SF1">
    <property type="entry name" value="CELLULASE"/>
    <property type="match status" value="1"/>
</dbReference>
<evidence type="ECO:0000313" key="3">
    <source>
        <dbReference type="Proteomes" id="UP001058003"/>
    </source>
</evidence>
<dbReference type="OrthoDB" id="258246at2"/>
<dbReference type="GO" id="GO:0016787">
    <property type="term" value="F:hydrolase activity"/>
    <property type="evidence" value="ECO:0007669"/>
    <property type="project" value="UniProtKB-KW"/>
</dbReference>
<name>A0A9Q9IU57_9ACTN</name>
<dbReference type="InterPro" id="IPR012341">
    <property type="entry name" value="6hp_glycosidase-like_sf"/>
</dbReference>
<sequence length="286" mass="29918">MQRHSWEQGVASHALLDLGHPGLARLLALDAAVHQSADGRLGTVGEESGSVNGAACGEALIGHPALDAQLDWLLTRAPRAADGTLFHVVGGREVWADTVYMVVPLLTATGHPREAVRQVTGHRERLCDGGLYAARWDEDTATLTAPEHWGTGSGWVAAGIARALRHDPSLRPDLAGHAREIVDACLALRRPDGLFGNVLDDPASFTEANVAQMLAYTTCTGVADGWLPPSYAGEGRSLLAAVAPLVTPDGLVTQVCGAPTFDRPGTSAEAQAFHLLATAAAARIEA</sequence>
<dbReference type="Gene3D" id="1.50.10.10">
    <property type="match status" value="1"/>
</dbReference>
<dbReference type="InterPro" id="IPR008928">
    <property type="entry name" value="6-hairpin_glycosidase_sf"/>
</dbReference>
<dbReference type="AlphaFoldDB" id="A0A9Q9IU57"/>
<dbReference type="Pfam" id="PF07470">
    <property type="entry name" value="Glyco_hydro_88"/>
    <property type="match status" value="1"/>
</dbReference>
<dbReference type="Proteomes" id="UP001058003">
    <property type="component" value="Chromosome"/>
</dbReference>
<keyword evidence="3" id="KW-1185">Reference proteome</keyword>
<dbReference type="GO" id="GO:0005975">
    <property type="term" value="P:carbohydrate metabolic process"/>
    <property type="evidence" value="ECO:0007669"/>
    <property type="project" value="InterPro"/>
</dbReference>